<dbReference type="InterPro" id="IPR006037">
    <property type="entry name" value="RCK_C"/>
</dbReference>
<dbReference type="Proteomes" id="UP000321306">
    <property type="component" value="Unassembled WGS sequence"/>
</dbReference>
<dbReference type="PANTHER" id="PTHR43833:SF7">
    <property type="entry name" value="KTR SYSTEM POTASSIUM UPTAKE PROTEIN C"/>
    <property type="match status" value="1"/>
</dbReference>
<dbReference type="InterPro" id="IPR050721">
    <property type="entry name" value="Trk_Ktr_HKT_K-transport"/>
</dbReference>
<evidence type="ECO:0000313" key="4">
    <source>
        <dbReference type="Proteomes" id="UP000321306"/>
    </source>
</evidence>
<dbReference type="InterPro" id="IPR036721">
    <property type="entry name" value="RCK_C_sf"/>
</dbReference>
<dbReference type="PROSITE" id="PS51201">
    <property type="entry name" value="RCK_N"/>
    <property type="match status" value="1"/>
</dbReference>
<dbReference type="InterPro" id="IPR036291">
    <property type="entry name" value="NAD(P)-bd_dom_sf"/>
</dbReference>
<dbReference type="PANTHER" id="PTHR43833">
    <property type="entry name" value="POTASSIUM CHANNEL PROTEIN 2-RELATED-RELATED"/>
    <property type="match status" value="1"/>
</dbReference>
<dbReference type="RefSeq" id="WP_146889491.1">
    <property type="nucleotide sequence ID" value="NZ_BJXB01000031.1"/>
</dbReference>
<dbReference type="Pfam" id="PF02080">
    <property type="entry name" value="TrkA_C"/>
    <property type="match status" value="1"/>
</dbReference>
<proteinExistence type="predicted"/>
<evidence type="ECO:0000259" key="1">
    <source>
        <dbReference type="PROSITE" id="PS51201"/>
    </source>
</evidence>
<dbReference type="InterPro" id="IPR003148">
    <property type="entry name" value="RCK_N"/>
</dbReference>
<sequence length="220" mass="23951">MRKHQFLVIGLGRFGTAVATTLYQLGHEVVAIDEHEENVQRVMNHVTHVAMLDATDERALSALGIQDFDVVIVAIGADVKANILTTVAAKSAGAKYVVSKAVDDMTRRVLEKVGADLVVRPEHDMGVRLARKLVRPHSFDDIDLGTDYAIAEVTATGRIEGTLKDLNLTNRFGVQVIALKTGSQVRISPKADDRVVAHDTLVVVGTLESVERLISYTEDT</sequence>
<dbReference type="SUPFAM" id="SSF51735">
    <property type="entry name" value="NAD(P)-binding Rossmann-fold domains"/>
    <property type="match status" value="1"/>
</dbReference>
<accession>A0A511N8V8</accession>
<comment type="caution">
    <text evidence="3">The sequence shown here is derived from an EMBL/GenBank/DDBJ whole genome shotgun (WGS) entry which is preliminary data.</text>
</comment>
<evidence type="ECO:0000259" key="2">
    <source>
        <dbReference type="PROSITE" id="PS51202"/>
    </source>
</evidence>
<keyword evidence="4" id="KW-1185">Reference proteome</keyword>
<dbReference type="Gene3D" id="3.40.50.720">
    <property type="entry name" value="NAD(P)-binding Rossmann-like Domain"/>
    <property type="match status" value="1"/>
</dbReference>
<dbReference type="PROSITE" id="PS51202">
    <property type="entry name" value="RCK_C"/>
    <property type="match status" value="1"/>
</dbReference>
<dbReference type="AlphaFoldDB" id="A0A511N8V8"/>
<dbReference type="EMBL" id="BJXB01000031">
    <property type="protein sequence ID" value="GEM49264.1"/>
    <property type="molecule type" value="Genomic_DNA"/>
</dbReference>
<gene>
    <name evidence="3" type="ORF">DC3_48990</name>
</gene>
<evidence type="ECO:0000313" key="3">
    <source>
        <dbReference type="EMBL" id="GEM49264.1"/>
    </source>
</evidence>
<dbReference type="GO" id="GO:0008324">
    <property type="term" value="F:monoatomic cation transmembrane transporter activity"/>
    <property type="evidence" value="ECO:0007669"/>
    <property type="project" value="InterPro"/>
</dbReference>
<feature type="domain" description="RCK N-terminal" evidence="1">
    <location>
        <begin position="3"/>
        <end position="119"/>
    </location>
</feature>
<dbReference type="OrthoDB" id="9776294at2"/>
<dbReference type="Gene3D" id="3.30.70.1450">
    <property type="entry name" value="Regulator of K+ conductance, C-terminal domain"/>
    <property type="match status" value="1"/>
</dbReference>
<dbReference type="SUPFAM" id="SSF116726">
    <property type="entry name" value="TrkA C-terminal domain-like"/>
    <property type="match status" value="1"/>
</dbReference>
<organism evidence="3 4">
    <name type="scientific">Deinococcus cellulosilyticus (strain DSM 18568 / NBRC 106333 / KACC 11606 / 5516J-15)</name>
    <dbReference type="NCBI Taxonomy" id="1223518"/>
    <lineage>
        <taxon>Bacteria</taxon>
        <taxon>Thermotogati</taxon>
        <taxon>Deinococcota</taxon>
        <taxon>Deinococci</taxon>
        <taxon>Deinococcales</taxon>
        <taxon>Deinococcaceae</taxon>
        <taxon>Deinococcus</taxon>
    </lineage>
</organism>
<feature type="domain" description="RCK C-terminal" evidence="2">
    <location>
        <begin position="137"/>
        <end position="219"/>
    </location>
</feature>
<reference evidence="3 4" key="1">
    <citation type="submission" date="2019-07" db="EMBL/GenBank/DDBJ databases">
        <title>Whole genome shotgun sequence of Deinococcus cellulosilyticus NBRC 106333.</title>
        <authorList>
            <person name="Hosoyama A."/>
            <person name="Uohara A."/>
            <person name="Ohji S."/>
            <person name="Ichikawa N."/>
        </authorList>
    </citation>
    <scope>NUCLEOTIDE SEQUENCE [LARGE SCALE GENOMIC DNA]</scope>
    <source>
        <strain evidence="3 4">NBRC 106333</strain>
    </source>
</reference>
<dbReference type="Pfam" id="PF02254">
    <property type="entry name" value="TrkA_N"/>
    <property type="match status" value="1"/>
</dbReference>
<protein>
    <submittedName>
        <fullName evidence="3">Potassium transporter Trk</fullName>
    </submittedName>
</protein>
<name>A0A511N8V8_DEIC1</name>
<dbReference type="GO" id="GO:0006813">
    <property type="term" value="P:potassium ion transport"/>
    <property type="evidence" value="ECO:0007669"/>
    <property type="project" value="InterPro"/>
</dbReference>